<sequence length="107" mass="11697">MENVVEDIPVLYNAAKSILTISATKEGILSTEAIASSSLKNPHPGKQDEKEPTLALLYPGPQYAFQDQLSRLPGRIFEFSRESHELFAGSRRSSTASAEFLPLHVPG</sequence>
<evidence type="ECO:0000313" key="2">
    <source>
        <dbReference type="EMBL" id="HGY39249.1"/>
    </source>
</evidence>
<organism evidence="2">
    <name type="scientific">Candidatus Caldatribacterium saccharofermentans</name>
    <dbReference type="NCBI Taxonomy" id="1454753"/>
    <lineage>
        <taxon>Bacteria</taxon>
        <taxon>Pseudomonadati</taxon>
        <taxon>Atribacterota</taxon>
        <taxon>Atribacteria</taxon>
        <taxon>Atribacterales</taxon>
        <taxon>Candidatus Caldatribacteriaceae</taxon>
        <taxon>Candidatus Caldatribacterium</taxon>
    </lineage>
</organism>
<evidence type="ECO:0000256" key="1">
    <source>
        <dbReference type="SAM" id="MobiDB-lite"/>
    </source>
</evidence>
<proteinExistence type="predicted"/>
<accession>A0A7V4TH75</accession>
<protein>
    <submittedName>
        <fullName evidence="2">Uncharacterized protein</fullName>
    </submittedName>
</protein>
<reference evidence="2" key="1">
    <citation type="journal article" date="2020" name="mSystems">
        <title>Genome- and Community-Level Interaction Insights into Carbon Utilization and Element Cycling Functions of Hydrothermarchaeota in Hydrothermal Sediment.</title>
        <authorList>
            <person name="Zhou Z."/>
            <person name="Liu Y."/>
            <person name="Xu W."/>
            <person name="Pan J."/>
            <person name="Luo Z.H."/>
            <person name="Li M."/>
        </authorList>
    </citation>
    <scope>NUCLEOTIDE SEQUENCE [LARGE SCALE GENOMIC DNA]</scope>
    <source>
        <strain evidence="2">SpSt-82</strain>
    </source>
</reference>
<gene>
    <name evidence="2" type="ORF">ENW11_05525</name>
</gene>
<dbReference type="AlphaFoldDB" id="A0A7V4TH75"/>
<comment type="caution">
    <text evidence="2">The sequence shown here is derived from an EMBL/GenBank/DDBJ whole genome shotgun (WGS) entry which is preliminary data.</text>
</comment>
<feature type="region of interest" description="Disordered" evidence="1">
    <location>
        <begin position="88"/>
        <end position="107"/>
    </location>
</feature>
<dbReference type="EMBL" id="DTIY01000036">
    <property type="protein sequence ID" value="HGY39249.1"/>
    <property type="molecule type" value="Genomic_DNA"/>
</dbReference>
<name>A0A7V4TH75_9BACT</name>